<dbReference type="InterPro" id="IPR000612">
    <property type="entry name" value="PMP3"/>
</dbReference>
<keyword evidence="4 7" id="KW-1133">Transmembrane helix</keyword>
<feature type="compositionally biased region" description="Basic residues" evidence="6">
    <location>
        <begin position="119"/>
        <end position="128"/>
    </location>
</feature>
<keyword evidence="3 7" id="KW-0812">Transmembrane</keyword>
<feature type="transmembrane region" description="Helical" evidence="7">
    <location>
        <begin position="29"/>
        <end position="62"/>
    </location>
</feature>
<comment type="subcellular location">
    <subcellularLocation>
        <location evidence="1">Membrane</location>
    </subcellularLocation>
</comment>
<dbReference type="Pfam" id="PF01679">
    <property type="entry name" value="Pmp3"/>
    <property type="match status" value="1"/>
</dbReference>
<dbReference type="GeneID" id="43583744"/>
<feature type="compositionally biased region" description="Low complexity" evidence="6">
    <location>
        <begin position="140"/>
        <end position="152"/>
    </location>
</feature>
<keyword evidence="5 7" id="KW-0472">Membrane</keyword>
<evidence type="ECO:0000256" key="4">
    <source>
        <dbReference type="ARBA" id="ARBA00022989"/>
    </source>
</evidence>
<feature type="region of interest" description="Disordered" evidence="6">
    <location>
        <begin position="182"/>
        <end position="274"/>
    </location>
</feature>
<dbReference type="PANTHER" id="PTHR21659">
    <property type="entry name" value="HYDROPHOBIC PROTEIN RCI2 LOW TEMPERATURE AND SALT RESPONSIVE PROTEIN LTI6 -RELATED"/>
    <property type="match status" value="1"/>
</dbReference>
<dbReference type="AlphaFoldDB" id="A0A5E8C3D3"/>
<dbReference type="OrthoDB" id="2802411at2759"/>
<evidence type="ECO:0000256" key="6">
    <source>
        <dbReference type="SAM" id="MobiDB-lite"/>
    </source>
</evidence>
<evidence type="ECO:0000256" key="1">
    <source>
        <dbReference type="ARBA" id="ARBA00004370"/>
    </source>
</evidence>
<gene>
    <name evidence="8" type="ORF">SAPINGB_P004929</name>
</gene>
<dbReference type="RefSeq" id="XP_031855535.1">
    <property type="nucleotide sequence ID" value="XM_031999644.1"/>
</dbReference>
<evidence type="ECO:0000256" key="3">
    <source>
        <dbReference type="ARBA" id="ARBA00022692"/>
    </source>
</evidence>
<evidence type="ECO:0000256" key="5">
    <source>
        <dbReference type="ARBA" id="ARBA00023136"/>
    </source>
</evidence>
<evidence type="ECO:0000256" key="2">
    <source>
        <dbReference type="ARBA" id="ARBA00009530"/>
    </source>
</evidence>
<feature type="region of interest" description="Disordered" evidence="6">
    <location>
        <begin position="119"/>
        <end position="152"/>
    </location>
</feature>
<comment type="similarity">
    <text evidence="2">Belongs to the UPF0057 (PMP3) family.</text>
</comment>
<feature type="compositionally biased region" description="Low complexity" evidence="6">
    <location>
        <begin position="182"/>
        <end position="227"/>
    </location>
</feature>
<name>A0A5E8C3D3_9ASCO</name>
<evidence type="ECO:0008006" key="10">
    <source>
        <dbReference type="Google" id="ProtNLM"/>
    </source>
</evidence>
<dbReference type="EMBL" id="CABVLU010000004">
    <property type="protein sequence ID" value="VVT56278.1"/>
    <property type="molecule type" value="Genomic_DNA"/>
</dbReference>
<dbReference type="Proteomes" id="UP000398389">
    <property type="component" value="Unassembled WGS sequence"/>
</dbReference>
<protein>
    <recommendedName>
        <fullName evidence="10">Stress response RCI peptide</fullName>
    </recommendedName>
</protein>
<evidence type="ECO:0000313" key="8">
    <source>
        <dbReference type="EMBL" id="VVT56278.1"/>
    </source>
</evidence>
<dbReference type="GO" id="GO:0016020">
    <property type="term" value="C:membrane"/>
    <property type="evidence" value="ECO:0007669"/>
    <property type="project" value="UniProtKB-SubCell"/>
</dbReference>
<proteinExistence type="inferred from homology"/>
<accession>A0A5E8C3D3</accession>
<keyword evidence="9" id="KW-1185">Reference proteome</keyword>
<evidence type="ECO:0000256" key="7">
    <source>
        <dbReference type="SAM" id="Phobius"/>
    </source>
</evidence>
<feature type="transmembrane region" description="Helical" evidence="7">
    <location>
        <begin position="74"/>
        <end position="95"/>
    </location>
</feature>
<reference evidence="8 9" key="1">
    <citation type="submission" date="2019-09" db="EMBL/GenBank/DDBJ databases">
        <authorList>
            <person name="Brejova B."/>
        </authorList>
    </citation>
    <scope>NUCLEOTIDE SEQUENCE [LARGE SCALE GENOMIC DNA]</scope>
</reference>
<organism evidence="8 9">
    <name type="scientific">Magnusiomyces paraingens</name>
    <dbReference type="NCBI Taxonomy" id="2606893"/>
    <lineage>
        <taxon>Eukaryota</taxon>
        <taxon>Fungi</taxon>
        <taxon>Dikarya</taxon>
        <taxon>Ascomycota</taxon>
        <taxon>Saccharomycotina</taxon>
        <taxon>Dipodascomycetes</taxon>
        <taxon>Dipodascales</taxon>
        <taxon>Dipodascaceae</taxon>
        <taxon>Magnusiomyces</taxon>
    </lineage>
</organism>
<evidence type="ECO:0000313" key="9">
    <source>
        <dbReference type="Proteomes" id="UP000398389"/>
    </source>
</evidence>
<sequence>MTYHLPFSLTHLSDSIHHLLQAFIQNIHYPIAAALALMCICWFFCSDCFLVILAIFFPPLPVWIRRGCCSIDSFINIALCCLGYLPGLIHSWYIIAHYPEDSEVYEYDYESQSYYGNDHHHHHHHHYHDRPNGGNGGGFSNSPRPNNNGYIQVSQTQPPVVVVTSPATLPANYPVAQPYQQQQQAVTQTPQSQSQQQQQPLLQQLPQQLQSQSRQQQEQEQEPVSPRAGPSSSSEAQYISAEDEPLLQSSKANDAPQGQPPSYDDVIRDTIAST</sequence>
<dbReference type="PANTHER" id="PTHR21659:SF57">
    <property type="entry name" value="PLASMA MEMBRANE PROTEOLIPID 31"/>
    <property type="match status" value="1"/>
</dbReference>